<keyword evidence="1 2" id="KW-0479">Metal-binding</keyword>
<proteinExistence type="predicted"/>
<keyword evidence="1 2" id="KW-0645">Protease</keyword>
<feature type="active site" evidence="1">
    <location>
        <position position="9"/>
    </location>
</feature>
<reference evidence="4" key="1">
    <citation type="submission" date="2012-09" db="EMBL/GenBank/DDBJ databases">
        <authorList>
            <person name="Martin A.A."/>
        </authorList>
    </citation>
    <scope>NUCLEOTIDE SEQUENCE</scope>
</reference>
<dbReference type="GO" id="GO:0008270">
    <property type="term" value="F:zinc ion binding"/>
    <property type="evidence" value="ECO:0007669"/>
    <property type="project" value="UniProtKB-UniRule"/>
</dbReference>
<evidence type="ECO:0000259" key="3">
    <source>
        <dbReference type="PROSITE" id="PS51864"/>
    </source>
</evidence>
<protein>
    <recommendedName>
        <fullName evidence="2">Metalloendopeptidase</fullName>
        <ecNumber evidence="2">3.4.24.-</ecNumber>
    </recommendedName>
</protein>
<name>A0A0K0DBK3_ANGCA</name>
<accession>A0A0K0DBK3</accession>
<dbReference type="Gene3D" id="3.40.390.10">
    <property type="entry name" value="Collagenase (Catalytic Domain)"/>
    <property type="match status" value="1"/>
</dbReference>
<organism evidence="4 5">
    <name type="scientific">Angiostrongylus cantonensis</name>
    <name type="common">Rat lungworm</name>
    <dbReference type="NCBI Taxonomy" id="6313"/>
    <lineage>
        <taxon>Eukaryota</taxon>
        <taxon>Metazoa</taxon>
        <taxon>Ecdysozoa</taxon>
        <taxon>Nematoda</taxon>
        <taxon>Chromadorea</taxon>
        <taxon>Rhabditida</taxon>
        <taxon>Rhabditina</taxon>
        <taxon>Rhabditomorpha</taxon>
        <taxon>Strongyloidea</taxon>
        <taxon>Metastrongylidae</taxon>
        <taxon>Angiostrongylus</taxon>
    </lineage>
</organism>
<dbReference type="InterPro" id="IPR024079">
    <property type="entry name" value="MetalloPept_cat_dom_sf"/>
</dbReference>
<feature type="binding site" evidence="1">
    <location>
        <position position="12"/>
    </location>
    <ligand>
        <name>Zn(2+)</name>
        <dbReference type="ChEBI" id="CHEBI:29105"/>
        <note>catalytic</note>
    </ligand>
</feature>
<keyword evidence="1 2" id="KW-0378">Hydrolase</keyword>
<feature type="binding site" evidence="1">
    <location>
        <position position="8"/>
    </location>
    <ligand>
        <name>Zn(2+)</name>
        <dbReference type="ChEBI" id="CHEBI:29105"/>
        <note>catalytic</note>
    </ligand>
</feature>
<dbReference type="Pfam" id="PF01400">
    <property type="entry name" value="Astacin"/>
    <property type="match status" value="1"/>
</dbReference>
<dbReference type="WBParaSite" id="ACAC_0000782001-mRNA-1">
    <property type="protein sequence ID" value="ACAC_0000782001-mRNA-1"/>
    <property type="gene ID" value="ACAC_0000782001"/>
</dbReference>
<keyword evidence="4" id="KW-1185">Reference proteome</keyword>
<dbReference type="SUPFAM" id="SSF55486">
    <property type="entry name" value="Metalloproteases ('zincins'), catalytic domain"/>
    <property type="match status" value="1"/>
</dbReference>
<dbReference type="PRINTS" id="PR00480">
    <property type="entry name" value="ASTACIN"/>
</dbReference>
<evidence type="ECO:0000313" key="4">
    <source>
        <dbReference type="Proteomes" id="UP000035642"/>
    </source>
</evidence>
<feature type="binding site" evidence="1">
    <location>
        <position position="18"/>
    </location>
    <ligand>
        <name>Zn(2+)</name>
        <dbReference type="ChEBI" id="CHEBI:29105"/>
        <note>catalytic</note>
    </ligand>
</feature>
<dbReference type="PANTHER" id="PTHR10127">
    <property type="entry name" value="DISCOIDIN, CUB, EGF, LAMININ , AND ZINC METALLOPROTEASE DOMAIN CONTAINING"/>
    <property type="match status" value="1"/>
</dbReference>
<dbReference type="InterPro" id="IPR001506">
    <property type="entry name" value="Peptidase_M12A"/>
</dbReference>
<dbReference type="GO" id="GO:0004222">
    <property type="term" value="F:metalloendopeptidase activity"/>
    <property type="evidence" value="ECO:0007669"/>
    <property type="project" value="UniProtKB-UniRule"/>
</dbReference>
<dbReference type="PANTHER" id="PTHR10127:SF880">
    <property type="entry name" value="ZINC METALLOPROTEINASE NAS-5"/>
    <property type="match status" value="1"/>
</dbReference>
<comment type="caution">
    <text evidence="1">Lacks conserved residue(s) required for the propagation of feature annotation.</text>
</comment>
<dbReference type="EC" id="3.4.24.-" evidence="2"/>
<evidence type="ECO:0000313" key="5">
    <source>
        <dbReference type="WBParaSite" id="ACAC_0000782001-mRNA-1"/>
    </source>
</evidence>
<feature type="domain" description="Peptidase M12A" evidence="3">
    <location>
        <begin position="1"/>
        <end position="110"/>
    </location>
</feature>
<dbReference type="PROSITE" id="PS51864">
    <property type="entry name" value="ASTACIN"/>
    <property type="match status" value="1"/>
</dbReference>
<keyword evidence="1 2" id="KW-0482">Metalloprotease</keyword>
<sequence>MRFQIIIHELLHTVGLDHEHSRNDRDDYVKVHYENVKKGRKSQFLKCLYPPEYDIPYDYTSIMHYHQRAFSKNDGITLETLDPQYQDVIGTARKPSANDYLKVCALYRCGTCMGKKVVIEILPAKSTTPAPKRSSVRKSDEDRFY</sequence>
<dbReference type="Proteomes" id="UP000035642">
    <property type="component" value="Unassembled WGS sequence"/>
</dbReference>
<reference evidence="5" key="2">
    <citation type="submission" date="2017-02" db="UniProtKB">
        <authorList>
            <consortium name="WormBaseParasite"/>
        </authorList>
    </citation>
    <scope>IDENTIFICATION</scope>
</reference>
<dbReference type="GO" id="GO:0006508">
    <property type="term" value="P:proteolysis"/>
    <property type="evidence" value="ECO:0007669"/>
    <property type="project" value="UniProtKB-KW"/>
</dbReference>
<dbReference type="AlphaFoldDB" id="A0A0K0DBK3"/>
<dbReference type="STRING" id="6313.A0A0K0DBK3"/>
<evidence type="ECO:0000256" key="1">
    <source>
        <dbReference type="PROSITE-ProRule" id="PRU01211"/>
    </source>
</evidence>
<keyword evidence="1 2" id="KW-0862">Zinc</keyword>
<evidence type="ECO:0000256" key="2">
    <source>
        <dbReference type="RuleBase" id="RU361183"/>
    </source>
</evidence>
<comment type="cofactor">
    <cofactor evidence="1 2">
        <name>Zn(2+)</name>
        <dbReference type="ChEBI" id="CHEBI:29105"/>
    </cofactor>
    <text evidence="1 2">Binds 1 zinc ion per subunit.</text>
</comment>